<comment type="caution">
    <text evidence="11">The sequence shown here is derived from an EMBL/GenBank/DDBJ whole genome shotgun (WGS) entry which is preliminary data.</text>
</comment>
<gene>
    <name evidence="11" type="ORF">HPHPH45_1481</name>
</gene>
<proteinExistence type="predicted"/>
<evidence type="ECO:0000256" key="2">
    <source>
        <dbReference type="ARBA" id="ARBA00022603"/>
    </source>
</evidence>
<keyword evidence="3 11" id="KW-0808">Transferase</keyword>
<reference evidence="11 12" key="1">
    <citation type="journal article" date="2013" name="Pathog. Dis.">
        <title>Genome sequences of 65 Helicobacter pylori strains isolated from asymptomatic individuals and patients with gastric cancer, peptic ulcer disease, or gastritis.</title>
        <authorList>
            <person name="Blanchard T.G."/>
            <person name="Czinn S.J."/>
            <person name="Correa P."/>
            <person name="Nakazawa T."/>
            <person name="Keelan M."/>
            <person name="Morningstar L."/>
            <person name="Santana-Cruz I."/>
            <person name="Maroo A."/>
            <person name="McCracken C."/>
            <person name="Shefchek K."/>
            <person name="Daugherty S."/>
            <person name="Song Y."/>
            <person name="Fraser C.M."/>
            <person name="Fricke W.F."/>
        </authorList>
    </citation>
    <scope>NUCLEOTIDE SEQUENCE [LARGE SCALE GENOMIC DNA]</scope>
    <source>
        <strain evidence="11 12">Hp H-45</strain>
    </source>
</reference>
<dbReference type="GO" id="GO:0003677">
    <property type="term" value="F:DNA binding"/>
    <property type="evidence" value="ECO:0007669"/>
    <property type="project" value="UniProtKB-KW"/>
</dbReference>
<evidence type="ECO:0000256" key="7">
    <source>
        <dbReference type="ARBA" id="ARBA00047942"/>
    </source>
</evidence>
<feature type="domain" description="TaqI-like C-terminal specificity" evidence="9">
    <location>
        <begin position="638"/>
        <end position="752"/>
    </location>
</feature>
<evidence type="ECO:0000259" key="8">
    <source>
        <dbReference type="Pfam" id="PF07669"/>
    </source>
</evidence>
<evidence type="ECO:0000313" key="12">
    <source>
        <dbReference type="Proteomes" id="UP000003895"/>
    </source>
</evidence>
<organism evidence="11 12">
    <name type="scientific">Helicobacter pylori Hp H-45</name>
    <dbReference type="NCBI Taxonomy" id="992050"/>
    <lineage>
        <taxon>Bacteria</taxon>
        <taxon>Pseudomonadati</taxon>
        <taxon>Campylobacterota</taxon>
        <taxon>Epsilonproteobacteria</taxon>
        <taxon>Campylobacterales</taxon>
        <taxon>Helicobacteraceae</taxon>
        <taxon>Helicobacter</taxon>
    </lineage>
</organism>
<dbReference type="Pfam" id="PF12950">
    <property type="entry name" value="TaqI_C"/>
    <property type="match status" value="1"/>
</dbReference>
<protein>
    <recommendedName>
        <fullName evidence="1">site-specific DNA-methyltransferase (adenine-specific)</fullName>
        <ecNumber evidence="1">2.1.1.72</ecNumber>
    </recommendedName>
</protein>
<dbReference type="EMBL" id="AKOQ01000014">
    <property type="protein sequence ID" value="EJB65825.1"/>
    <property type="molecule type" value="Genomic_DNA"/>
</dbReference>
<feature type="domain" description="Type II methyltransferase M.TaqI-like" evidence="8">
    <location>
        <begin position="227"/>
        <end position="538"/>
    </location>
</feature>
<evidence type="ECO:0000256" key="5">
    <source>
        <dbReference type="ARBA" id="ARBA00022747"/>
    </source>
</evidence>
<keyword evidence="2 11" id="KW-0489">Methyltransferase</keyword>
<evidence type="ECO:0000313" key="11">
    <source>
        <dbReference type="EMBL" id="EJB65825.1"/>
    </source>
</evidence>
<evidence type="ECO:0000259" key="10">
    <source>
        <dbReference type="Pfam" id="PF25120"/>
    </source>
</evidence>
<dbReference type="Pfam" id="PF07669">
    <property type="entry name" value="Eco57I"/>
    <property type="match status" value="1"/>
</dbReference>
<dbReference type="InterPro" id="IPR002052">
    <property type="entry name" value="DNA_methylase_N6_adenine_CS"/>
</dbReference>
<keyword evidence="6" id="KW-0238">DNA-binding</keyword>
<name>J0LU68_HELPX</name>
<accession>J0LU68</accession>
<keyword evidence="4" id="KW-0949">S-adenosyl-L-methionine</keyword>
<evidence type="ECO:0000256" key="6">
    <source>
        <dbReference type="ARBA" id="ARBA00023125"/>
    </source>
</evidence>
<dbReference type="InterPro" id="IPR025931">
    <property type="entry name" value="TaqI_C"/>
</dbReference>
<dbReference type="InterPro" id="IPR029063">
    <property type="entry name" value="SAM-dependent_MTases_sf"/>
</dbReference>
<dbReference type="InterPro" id="IPR056716">
    <property type="entry name" value="DUF7814"/>
</dbReference>
<keyword evidence="5" id="KW-0680">Restriction system</keyword>
<dbReference type="PANTHER" id="PTHR33841">
    <property type="entry name" value="DNA METHYLTRANSFERASE YEEA-RELATED"/>
    <property type="match status" value="1"/>
</dbReference>
<dbReference type="GO" id="GO:0032259">
    <property type="term" value="P:methylation"/>
    <property type="evidence" value="ECO:0007669"/>
    <property type="project" value="UniProtKB-KW"/>
</dbReference>
<evidence type="ECO:0000256" key="1">
    <source>
        <dbReference type="ARBA" id="ARBA00011900"/>
    </source>
</evidence>
<sequence length="814" mass="94658">MKSKLLENKKLEIYKNSVLKKDNPKQEPLPLLEYLFAFLRLYKFTTTPKDIKDNTDISESRLINPSVLGLVFEKLNGYKEGSFYTPSFITSYMCKEGITPIVLDKFNQTYNIECENLTELKNYLKNSYKEDKHKEYLNTLLTLRICDPAVGSGHFLVSALNEMVWIAYELGLIASLYRHDLKLENDEIIIHTPTGEIFNYKKPHSENDPHHHIQKELFELKKSIIENCLFGVDINPNSCEITKLRLWIELLKYSYYIFENGKNTNNLETLPNIDINIKCANSLISRFNLNDDLKKIPNIKQKIQEYKDLVAQYKDPNPLYPLNKQDLINKIQDLKNTFSLTLKDPKTKAELEKAIEKHIKKYNFFALDDKSLLDGLNYFIPSLFGTLKLSPKEEEEAFASYGRIRALRKKLDDALSGGEYHNAFEWRFEFPEVLDDEGGFSGFDCIIGNPPYIDYRKIDEKTKIFLSKFSSVYKKSKEGSIFVYFIERASKLIIKHGLISFINPIAYLCKPTDHGIRDYIDKNLKITMLIDLSNIKIFESASTYTCINIFKRENKKNEILFLRSDDLNELSSNKDDFLKIPSVNIEHISIFLDPISRHIAERFKTQLGDFCKIFCGLSKTGFRSDVINTNSEKSVYFLESSDIYRYYVNDFGKKFLKRIDDYFSQEKQEIFEQQDIIFMTRMTNQIRCVVVPLGVYGGKVNILYDFRIDRFLILGVLNSKLMTYFYKKKFFPTHMQGGAFGFDTLSVETLPIPQITKSNKSTADKITDCAEQILQAKAKDPKANTQELEKEIDALVYQLYNLTDEEIKIIEDGQ</sequence>
<dbReference type="PRINTS" id="PR00507">
    <property type="entry name" value="N12N6MTFRASE"/>
</dbReference>
<dbReference type="EC" id="2.1.1.72" evidence="1"/>
<dbReference type="InterPro" id="IPR050953">
    <property type="entry name" value="N4_N6_ade-DNA_methylase"/>
</dbReference>
<dbReference type="PANTHER" id="PTHR33841:SF1">
    <property type="entry name" value="DNA METHYLTRANSFERASE A"/>
    <property type="match status" value="1"/>
</dbReference>
<dbReference type="Gene3D" id="3.40.50.150">
    <property type="entry name" value="Vaccinia Virus protein VP39"/>
    <property type="match status" value="1"/>
</dbReference>
<dbReference type="PATRIC" id="fig|992050.3.peg.1452"/>
<comment type="catalytic activity">
    <reaction evidence="7">
        <text>a 2'-deoxyadenosine in DNA + S-adenosyl-L-methionine = an N(6)-methyl-2'-deoxyadenosine in DNA + S-adenosyl-L-homocysteine + H(+)</text>
        <dbReference type="Rhea" id="RHEA:15197"/>
        <dbReference type="Rhea" id="RHEA-COMP:12418"/>
        <dbReference type="Rhea" id="RHEA-COMP:12419"/>
        <dbReference type="ChEBI" id="CHEBI:15378"/>
        <dbReference type="ChEBI" id="CHEBI:57856"/>
        <dbReference type="ChEBI" id="CHEBI:59789"/>
        <dbReference type="ChEBI" id="CHEBI:90615"/>
        <dbReference type="ChEBI" id="CHEBI:90616"/>
        <dbReference type="EC" id="2.1.1.72"/>
    </reaction>
</comment>
<feature type="domain" description="DUF7814" evidence="10">
    <location>
        <begin position="4"/>
        <end position="54"/>
    </location>
</feature>
<dbReference type="Pfam" id="PF25120">
    <property type="entry name" value="DUF7814"/>
    <property type="match status" value="1"/>
</dbReference>
<evidence type="ECO:0000259" key="9">
    <source>
        <dbReference type="Pfam" id="PF12950"/>
    </source>
</evidence>
<dbReference type="SUPFAM" id="SSF53335">
    <property type="entry name" value="S-adenosyl-L-methionine-dependent methyltransferases"/>
    <property type="match status" value="1"/>
</dbReference>
<dbReference type="GO" id="GO:0009007">
    <property type="term" value="F:site-specific DNA-methyltransferase (adenine-specific) activity"/>
    <property type="evidence" value="ECO:0007669"/>
    <property type="project" value="UniProtKB-EC"/>
</dbReference>
<evidence type="ECO:0000256" key="3">
    <source>
        <dbReference type="ARBA" id="ARBA00022679"/>
    </source>
</evidence>
<evidence type="ECO:0000256" key="4">
    <source>
        <dbReference type="ARBA" id="ARBA00022691"/>
    </source>
</evidence>
<dbReference type="InterPro" id="IPR011639">
    <property type="entry name" value="MethylTrfase_TaqI-like_dom"/>
</dbReference>
<dbReference type="GO" id="GO:0009307">
    <property type="term" value="P:DNA restriction-modification system"/>
    <property type="evidence" value="ECO:0007669"/>
    <property type="project" value="UniProtKB-KW"/>
</dbReference>
<dbReference type="AlphaFoldDB" id="J0LU68"/>
<dbReference type="PROSITE" id="PS00092">
    <property type="entry name" value="N6_MTASE"/>
    <property type="match status" value="1"/>
</dbReference>
<dbReference type="Proteomes" id="UP000003895">
    <property type="component" value="Unassembled WGS sequence"/>
</dbReference>